<keyword evidence="1" id="KW-0175">Coiled coil</keyword>
<reference evidence="3" key="2">
    <citation type="submission" date="2023-05" db="EMBL/GenBank/DDBJ databases">
        <authorList>
            <person name="Li W."/>
        </authorList>
    </citation>
    <scope>NUCLEOTIDE SEQUENCE</scope>
    <source>
        <strain evidence="3">RcOCV-10125-1</strain>
    </source>
</reference>
<feature type="compositionally biased region" description="Basic and acidic residues" evidence="2">
    <location>
        <begin position="311"/>
        <end position="321"/>
    </location>
</feature>
<evidence type="ECO:0000313" key="3">
    <source>
        <dbReference type="EMBL" id="WMI40017.1"/>
    </source>
</evidence>
<protein>
    <submittedName>
        <fullName evidence="3">Uncharacterized protein</fullName>
    </submittedName>
</protein>
<evidence type="ECO:0000256" key="1">
    <source>
        <dbReference type="SAM" id="Coils"/>
    </source>
</evidence>
<feature type="coiled-coil region" evidence="1">
    <location>
        <begin position="246"/>
        <end position="284"/>
    </location>
</feature>
<proteinExistence type="predicted"/>
<evidence type="ECO:0000256" key="2">
    <source>
        <dbReference type="SAM" id="MobiDB-lite"/>
    </source>
</evidence>
<reference evidence="3" key="1">
    <citation type="journal article" date="2023" name="Microbiol. Spectr.">
        <title>Extreme Diversity of Mycoviruses Present in Single Strains of Rhizoctonia cerealis, the Pathogen of Wheat Sharp Eyespot.</title>
        <authorList>
            <person name="Li W."/>
            <person name="Sun H."/>
            <person name="Cao S."/>
            <person name="Zhang A."/>
            <person name="Zhang H."/>
            <person name="Shu Y."/>
            <person name="Chen H."/>
        </authorList>
    </citation>
    <scope>NUCLEOTIDE SEQUENCE</scope>
    <source>
        <strain evidence="3">RcOCV-10125-1</strain>
    </source>
</reference>
<feature type="region of interest" description="Disordered" evidence="2">
    <location>
        <begin position="308"/>
        <end position="327"/>
    </location>
</feature>
<sequence>MTRLSAVFARKLAVHTCRNLLVLTAQQHIDPTHHTMTSLDPTSIFALTRARERPQAAVVRPTTRASDVENINLQDAPRDRAELLPLVTSDDDLERTVGLMTEYAKVVGRGGSLAIWTGYQASGSKTDDPVEYAYGGMNERERKWFDYWTAQAAPEEFDFAKYRKRPSEGLGKRDTLREWVTALNAAYGRKDLDEEDYAGWRGQNEEMFPLLSAYKRVVHAANAVLAGFKNMSVLQAQEYQSLTSLRGTAESNINRIQKEMNRLLKEAQDAKEVLTAREHALKKLLGGKVPEKESRLNMERRRMGIKPIGLDMDRHDGPARETRKRGREIAMTDLDELAKRVRKEGRETEAPGDAPMTGAGASS</sequence>
<feature type="region of interest" description="Disordered" evidence="2">
    <location>
        <begin position="339"/>
        <end position="363"/>
    </location>
</feature>
<feature type="compositionally biased region" description="Basic and acidic residues" evidence="2">
    <location>
        <begin position="339"/>
        <end position="349"/>
    </location>
</feature>
<organism evidence="3">
    <name type="scientific">Rhizoctonia cerealis orthocurvulavirus</name>
    <dbReference type="NCBI Taxonomy" id="3068670"/>
    <lineage>
        <taxon>Viruses</taxon>
        <taxon>Riboviria</taxon>
        <taxon>Orthornavirae</taxon>
        <taxon>Pisuviricota</taxon>
        <taxon>Duplopiviricetes</taxon>
        <taxon>Durnavirales</taxon>
        <taxon>Curvulaviridae</taxon>
        <taxon>Orthocurvulavirus</taxon>
    </lineage>
</organism>
<dbReference type="EMBL" id="OQ999723">
    <property type="protein sequence ID" value="WMI40017.1"/>
    <property type="molecule type" value="Genomic_RNA"/>
</dbReference>
<name>A0AA51BS81_9VIRU</name>
<accession>A0AA51BS81</accession>